<accession>A0A243WH19</accession>
<proteinExistence type="predicted"/>
<dbReference type="AlphaFoldDB" id="A0A243WH19"/>
<organism evidence="2 3">
    <name type="scientific">Hymenobacter crusticola</name>
    <dbReference type="NCBI Taxonomy" id="1770526"/>
    <lineage>
        <taxon>Bacteria</taxon>
        <taxon>Pseudomonadati</taxon>
        <taxon>Bacteroidota</taxon>
        <taxon>Cytophagia</taxon>
        <taxon>Cytophagales</taxon>
        <taxon>Hymenobacteraceae</taxon>
        <taxon>Hymenobacter</taxon>
    </lineage>
</organism>
<keyword evidence="3" id="KW-1185">Reference proteome</keyword>
<gene>
    <name evidence="2" type="ORF">BXP70_11030</name>
</gene>
<dbReference type="Proteomes" id="UP000194873">
    <property type="component" value="Unassembled WGS sequence"/>
</dbReference>
<protein>
    <recommendedName>
        <fullName evidence="4">Lipocalin-like domain-containing protein</fullName>
    </recommendedName>
</protein>
<evidence type="ECO:0000256" key="1">
    <source>
        <dbReference type="SAM" id="SignalP"/>
    </source>
</evidence>
<evidence type="ECO:0000313" key="3">
    <source>
        <dbReference type="Proteomes" id="UP000194873"/>
    </source>
</evidence>
<evidence type="ECO:0000313" key="2">
    <source>
        <dbReference type="EMBL" id="OUJ74251.1"/>
    </source>
</evidence>
<name>A0A243WH19_9BACT</name>
<keyword evidence="1" id="KW-0732">Signal</keyword>
<comment type="caution">
    <text evidence="2">The sequence shown here is derived from an EMBL/GenBank/DDBJ whole genome shotgun (WGS) entry which is preliminary data.</text>
</comment>
<evidence type="ECO:0008006" key="4">
    <source>
        <dbReference type="Google" id="ProtNLM"/>
    </source>
</evidence>
<reference evidence="2 3" key="1">
    <citation type="submission" date="2017-01" db="EMBL/GenBank/DDBJ databases">
        <title>A new Hymenobacter.</title>
        <authorList>
            <person name="Liang Y."/>
            <person name="Feng F."/>
        </authorList>
    </citation>
    <scope>NUCLEOTIDE SEQUENCE [LARGE SCALE GENOMIC DNA]</scope>
    <source>
        <strain evidence="2">MIMBbqt21</strain>
    </source>
</reference>
<dbReference type="RefSeq" id="WP_086594106.1">
    <property type="nucleotide sequence ID" value="NZ_MTSE01000004.1"/>
</dbReference>
<dbReference type="EMBL" id="MTSE01000004">
    <property type="protein sequence ID" value="OUJ74251.1"/>
    <property type="molecule type" value="Genomic_DNA"/>
</dbReference>
<feature type="chain" id="PRO_5012399507" description="Lipocalin-like domain-containing protein" evidence="1">
    <location>
        <begin position="29"/>
        <end position="153"/>
    </location>
</feature>
<feature type="signal peptide" evidence="1">
    <location>
        <begin position="1"/>
        <end position="28"/>
    </location>
</feature>
<sequence>MISSLFSMRAAASLLVLTSLIACSKKDAEPEYVGTSWTADGKETKIPGGSTQVNASTIDLSINQAGVGNGPVSDGLYLVIPKSVGTYDLATSRNGAQASYASDKLYTATSGTITVTTLTATTLKGTFTFTGTDKFSTPSTTKTITNGKFNRPL</sequence>